<dbReference type="CDD" id="cd01392">
    <property type="entry name" value="HTH_LacI"/>
    <property type="match status" value="1"/>
</dbReference>
<dbReference type="PROSITE" id="PS50932">
    <property type="entry name" value="HTH_LACI_2"/>
    <property type="match status" value="1"/>
</dbReference>
<organism evidence="6">
    <name type="scientific">Paenibacillus sp. SYP-B3998</name>
    <dbReference type="NCBI Taxonomy" id="2678564"/>
    <lineage>
        <taxon>Bacteria</taxon>
        <taxon>Bacillati</taxon>
        <taxon>Bacillota</taxon>
        <taxon>Bacilli</taxon>
        <taxon>Bacillales</taxon>
        <taxon>Paenibacillaceae</taxon>
        <taxon>Paenibacillus</taxon>
    </lineage>
</organism>
<dbReference type="SUPFAM" id="SSF47413">
    <property type="entry name" value="lambda repressor-like DNA-binding domains"/>
    <property type="match status" value="1"/>
</dbReference>
<dbReference type="RefSeq" id="WP_163952307.1">
    <property type="nucleotide sequence ID" value="NZ_JAAIKC010000012.1"/>
</dbReference>
<comment type="caution">
    <text evidence="6">The sequence shown here is derived from an EMBL/GenBank/DDBJ whole genome shotgun (WGS) entry which is preliminary data.</text>
</comment>
<dbReference type="GO" id="GO:0000976">
    <property type="term" value="F:transcription cis-regulatory region binding"/>
    <property type="evidence" value="ECO:0007669"/>
    <property type="project" value="TreeGrafter"/>
</dbReference>
<keyword evidence="3" id="KW-0238">DNA-binding</keyword>
<evidence type="ECO:0000256" key="1">
    <source>
        <dbReference type="ARBA" id="ARBA00022491"/>
    </source>
</evidence>
<dbReference type="Pfam" id="PF13377">
    <property type="entry name" value="Peripla_BP_3"/>
    <property type="match status" value="1"/>
</dbReference>
<evidence type="ECO:0000259" key="5">
    <source>
        <dbReference type="PROSITE" id="PS50932"/>
    </source>
</evidence>
<name>A0A6G4A365_9BACL</name>
<dbReference type="PANTHER" id="PTHR30146">
    <property type="entry name" value="LACI-RELATED TRANSCRIPTIONAL REPRESSOR"/>
    <property type="match status" value="1"/>
</dbReference>
<dbReference type="InterPro" id="IPR028082">
    <property type="entry name" value="Peripla_BP_I"/>
</dbReference>
<keyword evidence="1" id="KW-0678">Repressor</keyword>
<dbReference type="AlphaFoldDB" id="A0A6G4A365"/>
<dbReference type="Gene3D" id="3.40.50.2300">
    <property type="match status" value="2"/>
</dbReference>
<dbReference type="EMBL" id="JAAIKC010000012">
    <property type="protein sequence ID" value="NEW08936.1"/>
    <property type="molecule type" value="Genomic_DNA"/>
</dbReference>
<accession>A0A6G4A365</accession>
<dbReference type="GO" id="GO:0003700">
    <property type="term" value="F:DNA-binding transcription factor activity"/>
    <property type="evidence" value="ECO:0007669"/>
    <property type="project" value="TreeGrafter"/>
</dbReference>
<keyword evidence="2" id="KW-0805">Transcription regulation</keyword>
<dbReference type="Gene3D" id="1.10.260.40">
    <property type="entry name" value="lambda repressor-like DNA-binding domains"/>
    <property type="match status" value="1"/>
</dbReference>
<proteinExistence type="predicted"/>
<keyword evidence="4" id="KW-0804">Transcription</keyword>
<dbReference type="SMART" id="SM00354">
    <property type="entry name" value="HTH_LACI"/>
    <property type="match status" value="1"/>
</dbReference>
<dbReference type="SUPFAM" id="SSF53822">
    <property type="entry name" value="Periplasmic binding protein-like I"/>
    <property type="match status" value="1"/>
</dbReference>
<protein>
    <submittedName>
        <fullName evidence="6">LacI family transcriptional regulator</fullName>
    </submittedName>
</protein>
<dbReference type="CDD" id="cd19974">
    <property type="entry name" value="PBP1_LacI-like"/>
    <property type="match status" value="1"/>
</dbReference>
<dbReference type="InterPro" id="IPR046335">
    <property type="entry name" value="LacI/GalR-like_sensor"/>
</dbReference>
<feature type="domain" description="HTH lacI-type" evidence="5">
    <location>
        <begin position="5"/>
        <end position="59"/>
    </location>
</feature>
<reference evidence="6" key="1">
    <citation type="submission" date="2020-02" db="EMBL/GenBank/DDBJ databases">
        <authorList>
            <person name="Shen X.-R."/>
            <person name="Zhang Y.-X."/>
        </authorList>
    </citation>
    <scope>NUCLEOTIDE SEQUENCE</scope>
    <source>
        <strain evidence="6">SYP-B3998</strain>
    </source>
</reference>
<evidence type="ECO:0000313" key="6">
    <source>
        <dbReference type="EMBL" id="NEW08936.1"/>
    </source>
</evidence>
<dbReference type="Pfam" id="PF00356">
    <property type="entry name" value="LacI"/>
    <property type="match status" value="1"/>
</dbReference>
<evidence type="ECO:0000256" key="4">
    <source>
        <dbReference type="ARBA" id="ARBA00023163"/>
    </source>
</evidence>
<sequence length="337" mass="37932">MNEKTSMQDIADKLNISKNAVSLALNNKSGVSEQLRSRVLEAASQLNYRTEVRAKKKRSNLLVLMPEHIHDDKFFYYEVCWSTEKRAKENGYNAIICSVAKDMENNLVLPEIYNEMLFKGVLLIGAFQLDYVSKLFESQLPLVTVDHYYHDLRLDAVITANAEEAHTIVNYLIKKGHQHIGFIGASPNNQNFRDRWYGYQNAMSAAGLNVDRNHCFFPSSSPEAHSTISTELTVHLKGMPSQPTAFFCVNDRMAILTIQLLSSEGIKVPDDISIVGFDDIEAASMISPQLTTIQVNREHLGFEAVDYLIRKIDYGGSPAKISIYGNLIERDSCTVTL</sequence>
<dbReference type="InterPro" id="IPR010982">
    <property type="entry name" value="Lambda_DNA-bd_dom_sf"/>
</dbReference>
<dbReference type="InterPro" id="IPR000843">
    <property type="entry name" value="HTH_LacI"/>
</dbReference>
<dbReference type="PANTHER" id="PTHR30146:SF148">
    <property type="entry name" value="HTH-TYPE TRANSCRIPTIONAL REPRESSOR PURR-RELATED"/>
    <property type="match status" value="1"/>
</dbReference>
<gene>
    <name evidence="6" type="ORF">GK047_23355</name>
</gene>
<evidence type="ECO:0000256" key="3">
    <source>
        <dbReference type="ARBA" id="ARBA00023125"/>
    </source>
</evidence>
<evidence type="ECO:0000256" key="2">
    <source>
        <dbReference type="ARBA" id="ARBA00023015"/>
    </source>
</evidence>